<dbReference type="Proteomes" id="UP000032232">
    <property type="component" value="Unassembled WGS sequence"/>
</dbReference>
<evidence type="ECO:0000259" key="1">
    <source>
        <dbReference type="Pfam" id="PF05239"/>
    </source>
</evidence>
<sequence>MLIRLRDLQTLSVESTDGAHHQVADLLARRDGTDVTHVATRLRRWFEGQGCAIRAAAFGAPDLSANVWPAAISEAEAGDAGSDGPVAVLCAPDALPDPADVAAAEDGSALAYLSAAEGAPVTGADGEAAGTVLDLIVDTEKRRVAMIVVNSGPGGTAHQRVIPAEALSKIDWNAGDLHLSCDASQVGEAPDLHELGDRIEGHWYNRVLAYYGFG</sequence>
<dbReference type="Gene3D" id="3.90.50.10">
    <property type="entry name" value="Photosynthetic Reaction Center, subunit H, domain 2"/>
    <property type="match status" value="1"/>
</dbReference>
<dbReference type="GO" id="GO:0019684">
    <property type="term" value="P:photosynthesis, light reaction"/>
    <property type="evidence" value="ECO:0007669"/>
    <property type="project" value="InterPro"/>
</dbReference>
<dbReference type="SUPFAM" id="SSF50346">
    <property type="entry name" value="PRC-barrel domain"/>
    <property type="match status" value="1"/>
</dbReference>
<protein>
    <submittedName>
        <fullName evidence="2">PRC-barrel domain protein</fullName>
    </submittedName>
</protein>
<dbReference type="InterPro" id="IPR011033">
    <property type="entry name" value="PRC_barrel-like_sf"/>
</dbReference>
<gene>
    <name evidence="2" type="ORF">jaqu_02690</name>
</gene>
<organism evidence="2 3">
    <name type="scientific">Jannaschia aquimarina</name>
    <dbReference type="NCBI Taxonomy" id="935700"/>
    <lineage>
        <taxon>Bacteria</taxon>
        <taxon>Pseudomonadati</taxon>
        <taxon>Pseudomonadota</taxon>
        <taxon>Alphaproteobacteria</taxon>
        <taxon>Rhodobacterales</taxon>
        <taxon>Roseobacteraceae</taxon>
        <taxon>Jannaschia</taxon>
    </lineage>
</organism>
<dbReference type="Pfam" id="PF05239">
    <property type="entry name" value="PRC"/>
    <property type="match status" value="1"/>
</dbReference>
<dbReference type="InterPro" id="IPR027275">
    <property type="entry name" value="PRC-brl_dom"/>
</dbReference>
<name>A0A0D1ELY3_9RHOB</name>
<evidence type="ECO:0000313" key="2">
    <source>
        <dbReference type="EMBL" id="KIT17981.1"/>
    </source>
</evidence>
<dbReference type="STRING" id="935700.jaqu_02690"/>
<reference evidence="2 3" key="1">
    <citation type="submission" date="2015-02" db="EMBL/GenBank/DDBJ databases">
        <title>Genome Sequence of Jannaschia aquimarina DSM28248, a member of the Roseobacter clade.</title>
        <authorList>
            <person name="Voget S."/>
            <person name="Daniel R."/>
        </authorList>
    </citation>
    <scope>NUCLEOTIDE SEQUENCE [LARGE SCALE GENOMIC DNA]</scope>
    <source>
        <strain evidence="2 3">GSW-M26</strain>
    </source>
</reference>
<dbReference type="AlphaFoldDB" id="A0A0D1ELY3"/>
<keyword evidence="3" id="KW-1185">Reference proteome</keyword>
<dbReference type="EMBL" id="JYFE01000007">
    <property type="protein sequence ID" value="KIT17981.1"/>
    <property type="molecule type" value="Genomic_DNA"/>
</dbReference>
<dbReference type="PATRIC" id="fig|935700.4.peg.293"/>
<dbReference type="GO" id="GO:0030077">
    <property type="term" value="C:plasma membrane light-harvesting complex"/>
    <property type="evidence" value="ECO:0007669"/>
    <property type="project" value="InterPro"/>
</dbReference>
<evidence type="ECO:0000313" key="3">
    <source>
        <dbReference type="Proteomes" id="UP000032232"/>
    </source>
</evidence>
<dbReference type="InterPro" id="IPR014747">
    <property type="entry name" value="Bac_photo_RC_H_C"/>
</dbReference>
<feature type="domain" description="PRC-barrel" evidence="1">
    <location>
        <begin position="114"/>
        <end position="165"/>
    </location>
</feature>
<dbReference type="RefSeq" id="WP_043917135.1">
    <property type="nucleotide sequence ID" value="NZ_FZPF01000005.1"/>
</dbReference>
<dbReference type="OrthoDB" id="7865530at2"/>
<proteinExistence type="predicted"/>
<comment type="caution">
    <text evidence="2">The sequence shown here is derived from an EMBL/GenBank/DDBJ whole genome shotgun (WGS) entry which is preliminary data.</text>
</comment>
<accession>A0A0D1ELY3</accession>